<evidence type="ECO:0000256" key="4">
    <source>
        <dbReference type="ARBA" id="ARBA00022801"/>
    </source>
</evidence>
<proteinExistence type="inferred from homology"/>
<dbReference type="PROSITE" id="PS50206">
    <property type="entry name" value="RHODANESE_3"/>
    <property type="match status" value="1"/>
</dbReference>
<evidence type="ECO:0000256" key="3">
    <source>
        <dbReference type="ARBA" id="ARBA00022618"/>
    </source>
</evidence>
<evidence type="ECO:0000256" key="7">
    <source>
        <dbReference type="ARBA" id="ARBA00051722"/>
    </source>
</evidence>
<dbReference type="STRING" id="1561998.A0A1I7T1Z4"/>
<dbReference type="GO" id="GO:0051301">
    <property type="term" value="P:cell division"/>
    <property type="evidence" value="ECO:0007669"/>
    <property type="project" value="UniProtKB-KW"/>
</dbReference>
<dbReference type="GO" id="GO:0005737">
    <property type="term" value="C:cytoplasm"/>
    <property type="evidence" value="ECO:0007669"/>
    <property type="project" value="TreeGrafter"/>
</dbReference>
<dbReference type="Gene3D" id="3.40.250.10">
    <property type="entry name" value="Rhodanese-like domain"/>
    <property type="match status" value="1"/>
</dbReference>
<evidence type="ECO:0000256" key="8">
    <source>
        <dbReference type="SAM" id="MobiDB-lite"/>
    </source>
</evidence>
<sequence length="237" mass="26480">MCDSSPIAESCSKSCSTTPNIKSKLTRQNGTSDLRKSFSPVADESKERKRQRDSLDAGYSSGEEHPGMQQPGKSKPGKEQPDEDQPAKEEPVKEQPAKEQPSEEGSSAQRTTLLLLTRKSHSASEMEKRRFTDWEEDFRSKSTPCDTSTAYRFVTPNTLMEMITTLGEEFTKKFILIDCRYDYEYSGGHVKVGLFIHSVGLLGRNYGKFPKIGKTLVHSLLESSQPPRSGSGSRFLL</sequence>
<dbReference type="InterPro" id="IPR001763">
    <property type="entry name" value="Rhodanese-like_dom"/>
</dbReference>
<dbReference type="PANTHER" id="PTHR10828:SF76">
    <property type="entry name" value="M-PHASE INDUCER PHOSPHATASE"/>
    <property type="match status" value="1"/>
</dbReference>
<evidence type="ECO:0000256" key="5">
    <source>
        <dbReference type="ARBA" id="ARBA00022912"/>
    </source>
</evidence>
<keyword evidence="10" id="KW-1185">Reference proteome</keyword>
<protein>
    <recommendedName>
        <fullName evidence="2">protein-tyrosine-phosphatase</fullName>
        <ecNumber evidence="2">3.1.3.48</ecNumber>
    </recommendedName>
</protein>
<evidence type="ECO:0000256" key="2">
    <source>
        <dbReference type="ARBA" id="ARBA00013064"/>
    </source>
</evidence>
<dbReference type="PANTHER" id="PTHR10828">
    <property type="entry name" value="M-PHASE INDUCER PHOSPHATASE DUAL SPECIFICITY PHOSPHATASE CDC25"/>
    <property type="match status" value="1"/>
</dbReference>
<feature type="compositionally biased region" description="Basic and acidic residues" evidence="8">
    <location>
        <begin position="43"/>
        <end position="55"/>
    </location>
</feature>
<reference evidence="11" key="1">
    <citation type="submission" date="2016-11" db="UniProtKB">
        <authorList>
            <consortium name="WormBaseParasite"/>
        </authorList>
    </citation>
    <scope>IDENTIFICATION</scope>
</reference>
<feature type="region of interest" description="Disordered" evidence="8">
    <location>
        <begin position="1"/>
        <end position="110"/>
    </location>
</feature>
<feature type="domain" description="Rhodanese" evidence="9">
    <location>
        <begin position="170"/>
        <end position="191"/>
    </location>
</feature>
<dbReference type="GO" id="GO:0110032">
    <property type="term" value="P:positive regulation of G2/MI transition of meiotic cell cycle"/>
    <property type="evidence" value="ECO:0007669"/>
    <property type="project" value="TreeGrafter"/>
</dbReference>
<dbReference type="PRINTS" id="PR00716">
    <property type="entry name" value="MPIPHPHTASE"/>
</dbReference>
<keyword evidence="6" id="KW-0131">Cell cycle</keyword>
<evidence type="ECO:0000256" key="1">
    <source>
        <dbReference type="ARBA" id="ARBA00011065"/>
    </source>
</evidence>
<dbReference type="GO" id="GO:0010971">
    <property type="term" value="P:positive regulation of G2/M transition of mitotic cell cycle"/>
    <property type="evidence" value="ECO:0007669"/>
    <property type="project" value="TreeGrafter"/>
</dbReference>
<evidence type="ECO:0000313" key="11">
    <source>
        <dbReference type="WBParaSite" id="Csp11.Scaffold471.g1650.t1"/>
    </source>
</evidence>
<comment type="similarity">
    <text evidence="1">Belongs to the MPI phosphatase family.</text>
</comment>
<evidence type="ECO:0000313" key="10">
    <source>
        <dbReference type="Proteomes" id="UP000095282"/>
    </source>
</evidence>
<accession>A0A1I7T1Z4</accession>
<feature type="compositionally biased region" description="Polar residues" evidence="8">
    <location>
        <begin position="11"/>
        <end position="32"/>
    </location>
</feature>
<keyword evidence="4" id="KW-0378">Hydrolase</keyword>
<dbReference type="GO" id="GO:0004725">
    <property type="term" value="F:protein tyrosine phosphatase activity"/>
    <property type="evidence" value="ECO:0007669"/>
    <property type="project" value="UniProtKB-EC"/>
</dbReference>
<keyword evidence="5" id="KW-0904">Protein phosphatase</keyword>
<dbReference type="GO" id="GO:0000086">
    <property type="term" value="P:G2/M transition of mitotic cell cycle"/>
    <property type="evidence" value="ECO:0007669"/>
    <property type="project" value="TreeGrafter"/>
</dbReference>
<dbReference type="GO" id="GO:0005634">
    <property type="term" value="C:nucleus"/>
    <property type="evidence" value="ECO:0007669"/>
    <property type="project" value="TreeGrafter"/>
</dbReference>
<comment type="catalytic activity">
    <reaction evidence="7">
        <text>O-phospho-L-tyrosyl-[protein] + H2O = L-tyrosyl-[protein] + phosphate</text>
        <dbReference type="Rhea" id="RHEA:10684"/>
        <dbReference type="Rhea" id="RHEA-COMP:10136"/>
        <dbReference type="Rhea" id="RHEA-COMP:20101"/>
        <dbReference type="ChEBI" id="CHEBI:15377"/>
        <dbReference type="ChEBI" id="CHEBI:43474"/>
        <dbReference type="ChEBI" id="CHEBI:46858"/>
        <dbReference type="ChEBI" id="CHEBI:61978"/>
        <dbReference type="EC" id="3.1.3.48"/>
    </reaction>
</comment>
<feature type="compositionally biased region" description="Basic and acidic residues" evidence="8">
    <location>
        <begin position="76"/>
        <end position="101"/>
    </location>
</feature>
<dbReference type="eggNOG" id="KOG3772">
    <property type="taxonomic scope" value="Eukaryota"/>
</dbReference>
<dbReference type="SUPFAM" id="SSF52821">
    <property type="entry name" value="Rhodanese/Cell cycle control phosphatase"/>
    <property type="match status" value="1"/>
</dbReference>
<name>A0A1I7T1Z4_9PELO</name>
<organism evidence="10 11">
    <name type="scientific">Caenorhabditis tropicalis</name>
    <dbReference type="NCBI Taxonomy" id="1561998"/>
    <lineage>
        <taxon>Eukaryota</taxon>
        <taxon>Metazoa</taxon>
        <taxon>Ecdysozoa</taxon>
        <taxon>Nematoda</taxon>
        <taxon>Chromadorea</taxon>
        <taxon>Rhabditida</taxon>
        <taxon>Rhabditina</taxon>
        <taxon>Rhabditomorpha</taxon>
        <taxon>Rhabditoidea</taxon>
        <taxon>Rhabditidae</taxon>
        <taxon>Peloderinae</taxon>
        <taxon>Caenorhabditis</taxon>
    </lineage>
</organism>
<dbReference type="Proteomes" id="UP000095282">
    <property type="component" value="Unplaced"/>
</dbReference>
<dbReference type="AlphaFoldDB" id="A0A1I7T1Z4"/>
<evidence type="ECO:0000259" key="9">
    <source>
        <dbReference type="PROSITE" id="PS50206"/>
    </source>
</evidence>
<dbReference type="InterPro" id="IPR036873">
    <property type="entry name" value="Rhodanese-like_dom_sf"/>
</dbReference>
<dbReference type="EC" id="3.1.3.48" evidence="2"/>
<dbReference type="WBParaSite" id="Csp11.Scaffold471.g1650.t1">
    <property type="protein sequence ID" value="Csp11.Scaffold471.g1650.t1"/>
    <property type="gene ID" value="Csp11.Scaffold471.g1650"/>
</dbReference>
<evidence type="ECO:0000256" key="6">
    <source>
        <dbReference type="ARBA" id="ARBA00023306"/>
    </source>
</evidence>
<keyword evidence="3" id="KW-0132">Cell division</keyword>
<dbReference type="InterPro" id="IPR000751">
    <property type="entry name" value="MPI_Phosphatase"/>
</dbReference>